<dbReference type="AlphaFoldDB" id="A0A2H0KHI2"/>
<organism evidence="1 2">
    <name type="scientific">Candidatus Shapirobacteria bacterium CG11_big_fil_rev_8_21_14_0_20_40_12</name>
    <dbReference type="NCBI Taxonomy" id="1974889"/>
    <lineage>
        <taxon>Bacteria</taxon>
        <taxon>Candidatus Shapironibacteriota</taxon>
    </lineage>
</organism>
<proteinExistence type="predicted"/>
<reference evidence="1 2" key="1">
    <citation type="submission" date="2017-09" db="EMBL/GenBank/DDBJ databases">
        <title>Depth-based differentiation of microbial function through sediment-hosted aquifers and enrichment of novel symbionts in the deep terrestrial subsurface.</title>
        <authorList>
            <person name="Probst A.J."/>
            <person name="Ladd B."/>
            <person name="Jarett J.K."/>
            <person name="Geller-Mcgrath D.E."/>
            <person name="Sieber C.M."/>
            <person name="Emerson J.B."/>
            <person name="Anantharaman K."/>
            <person name="Thomas B.C."/>
            <person name="Malmstrom R."/>
            <person name="Stieglmeier M."/>
            <person name="Klingl A."/>
            <person name="Woyke T."/>
            <person name="Ryan C.M."/>
            <person name="Banfield J.F."/>
        </authorList>
    </citation>
    <scope>NUCLEOTIDE SEQUENCE [LARGE SCALE GENOMIC DNA]</scope>
    <source>
        <strain evidence="1">CG11_big_fil_rev_8_21_14_0_20_40_12</strain>
    </source>
</reference>
<comment type="caution">
    <text evidence="1">The sequence shown here is derived from an EMBL/GenBank/DDBJ whole genome shotgun (WGS) entry which is preliminary data.</text>
</comment>
<dbReference type="EMBL" id="PCVI01000059">
    <property type="protein sequence ID" value="PIQ69844.1"/>
    <property type="molecule type" value="Genomic_DNA"/>
</dbReference>
<accession>A0A2H0KHI2</accession>
<gene>
    <name evidence="1" type="ORF">COV89_03680</name>
</gene>
<evidence type="ECO:0000313" key="1">
    <source>
        <dbReference type="EMBL" id="PIQ69844.1"/>
    </source>
</evidence>
<protein>
    <submittedName>
        <fullName evidence="1">Uncharacterized protein</fullName>
    </submittedName>
</protein>
<name>A0A2H0KHI2_9BACT</name>
<evidence type="ECO:0000313" key="2">
    <source>
        <dbReference type="Proteomes" id="UP000231371"/>
    </source>
</evidence>
<dbReference type="Proteomes" id="UP000231371">
    <property type="component" value="Unassembled WGS sequence"/>
</dbReference>
<sequence length="112" mass="12837">MTERKGGSSSRDSKEILEARIVGPYPTWVSWECQVAERFGDNWVDGCPEAKDLVHKFYVIRRLDQKRGSIDLEAVLTFWKDAEDTVKGFETLYGGIISFIVEKTPIPVKRKN</sequence>